<dbReference type="AlphaFoldDB" id="A0A1H8AZB7"/>
<dbReference type="Gene3D" id="3.30.2310.20">
    <property type="entry name" value="RelE-like"/>
    <property type="match status" value="1"/>
</dbReference>
<sequence>MAFEIFQYPEADEDILEAVNYYKEISNTIASNFEKQISKAYDQLERNPFFQIRYDDVRALPLKKFPYIILFHIDEIKKFVYVISVFCTHQNPEKYP</sequence>
<reference evidence="3" key="1">
    <citation type="submission" date="2016-10" db="EMBL/GenBank/DDBJ databases">
        <authorList>
            <person name="Varghese N."/>
            <person name="Submissions S."/>
        </authorList>
    </citation>
    <scope>NUCLEOTIDE SEQUENCE [LARGE SCALE GENOMIC DNA]</scope>
    <source>
        <strain evidence="3">DSM 17453</strain>
    </source>
</reference>
<dbReference type="STRING" id="295069.SAMN05421856_106164"/>
<name>A0A1H8AZB7_9FLAO</name>
<evidence type="ECO:0000256" key="1">
    <source>
        <dbReference type="ARBA" id="ARBA00022649"/>
    </source>
</evidence>
<dbReference type="EMBL" id="FOBV01000006">
    <property type="protein sequence ID" value="SEM76101.1"/>
    <property type="molecule type" value="Genomic_DNA"/>
</dbReference>
<protein>
    <submittedName>
        <fullName evidence="2">ParE toxin of type II toxin-antitoxin system, parDE</fullName>
    </submittedName>
</protein>
<dbReference type="InterPro" id="IPR035093">
    <property type="entry name" value="RelE/ParE_toxin_dom_sf"/>
</dbReference>
<keyword evidence="1" id="KW-1277">Toxin-antitoxin system</keyword>
<dbReference type="RefSeq" id="WP_090000595.1">
    <property type="nucleotide sequence ID" value="NZ_FOBV01000006.1"/>
</dbReference>
<keyword evidence="3" id="KW-1185">Reference proteome</keyword>
<dbReference type="OrthoDB" id="595476at2"/>
<proteinExistence type="predicted"/>
<evidence type="ECO:0000313" key="3">
    <source>
        <dbReference type="Proteomes" id="UP000199450"/>
    </source>
</evidence>
<gene>
    <name evidence="2" type="ORF">SAMN05421856_106164</name>
</gene>
<evidence type="ECO:0000313" key="2">
    <source>
        <dbReference type="EMBL" id="SEM76101.1"/>
    </source>
</evidence>
<dbReference type="Proteomes" id="UP000199450">
    <property type="component" value="Unassembled WGS sequence"/>
</dbReference>
<dbReference type="InterPro" id="IPR007712">
    <property type="entry name" value="RelE/ParE_toxin"/>
</dbReference>
<dbReference type="Pfam" id="PF05016">
    <property type="entry name" value="ParE_toxin"/>
    <property type="match status" value="1"/>
</dbReference>
<organism evidence="2 3">
    <name type="scientific">Chryseobacterium taichungense</name>
    <dbReference type="NCBI Taxonomy" id="295069"/>
    <lineage>
        <taxon>Bacteria</taxon>
        <taxon>Pseudomonadati</taxon>
        <taxon>Bacteroidota</taxon>
        <taxon>Flavobacteriia</taxon>
        <taxon>Flavobacteriales</taxon>
        <taxon>Weeksellaceae</taxon>
        <taxon>Chryseobacterium group</taxon>
        <taxon>Chryseobacterium</taxon>
    </lineage>
</organism>
<accession>A0A1H8AZB7</accession>